<sequence length="212" mass="23236">MIKRVMIYIAGMFLLAMGVAFSIKSGLGVSPVSSFPYALSIVLDKDVGLMSALVFMFYVMVQIALLRKEFHLKNLLQVGVASMFGIFVSFSNTLLVEIYPDTYLSRIYLLLISLVLIAIGIIFYLTANLVPQPPEGMVLSIQKKTGIPFSKVKVIFDCSSVFIAASLLLMVTGKIEGLREGTLIAALGVGKLIGILSKRLRPVLISFIEKTY</sequence>
<protein>
    <submittedName>
        <fullName evidence="2">Uncharacterized membrane protein YczE</fullName>
    </submittedName>
</protein>
<dbReference type="Pfam" id="PF19700">
    <property type="entry name" value="DUF6198"/>
    <property type="match status" value="1"/>
</dbReference>
<proteinExistence type="predicted"/>
<dbReference type="RefSeq" id="WP_093368478.1">
    <property type="nucleotide sequence ID" value="NZ_FOQA01000001.1"/>
</dbReference>
<dbReference type="PANTHER" id="PTHR40078">
    <property type="entry name" value="INTEGRAL MEMBRANE PROTEIN-RELATED"/>
    <property type="match status" value="1"/>
</dbReference>
<evidence type="ECO:0000256" key="1">
    <source>
        <dbReference type="SAM" id="Phobius"/>
    </source>
</evidence>
<keyword evidence="1" id="KW-0812">Transmembrane</keyword>
<keyword evidence="1" id="KW-1133">Transmembrane helix</keyword>
<dbReference type="EMBL" id="FOQA01000001">
    <property type="protein sequence ID" value="SFH45419.1"/>
    <property type="molecule type" value="Genomic_DNA"/>
</dbReference>
<feature type="transmembrane region" description="Helical" evidence="1">
    <location>
        <begin position="107"/>
        <end position="131"/>
    </location>
</feature>
<feature type="transmembrane region" description="Helical" evidence="1">
    <location>
        <begin position="75"/>
        <end position="95"/>
    </location>
</feature>
<evidence type="ECO:0000313" key="2">
    <source>
        <dbReference type="EMBL" id="SFH45419.1"/>
    </source>
</evidence>
<name>A0A1I3A6U1_9FIRM</name>
<reference evidence="3" key="1">
    <citation type="submission" date="2016-10" db="EMBL/GenBank/DDBJ databases">
        <authorList>
            <person name="Varghese N."/>
            <person name="Submissions S."/>
        </authorList>
    </citation>
    <scope>NUCLEOTIDE SEQUENCE [LARGE SCALE GENOMIC DNA]</scope>
    <source>
        <strain evidence="3">Z-7934</strain>
    </source>
</reference>
<dbReference type="PANTHER" id="PTHR40078:SF1">
    <property type="entry name" value="INTEGRAL MEMBRANE PROTEIN"/>
    <property type="match status" value="1"/>
</dbReference>
<dbReference type="InterPro" id="IPR038750">
    <property type="entry name" value="YczE/YyaS-like"/>
</dbReference>
<dbReference type="AlphaFoldDB" id="A0A1I3A6U1"/>
<gene>
    <name evidence="2" type="ORF">SAMN05192551_10116</name>
</gene>
<accession>A0A1I3A6U1</accession>
<keyword evidence="1" id="KW-0472">Membrane</keyword>
<feature type="transmembrane region" description="Helical" evidence="1">
    <location>
        <begin position="7"/>
        <end position="27"/>
    </location>
</feature>
<feature type="transmembrane region" description="Helical" evidence="1">
    <location>
        <begin position="47"/>
        <end position="66"/>
    </location>
</feature>
<evidence type="ECO:0000313" key="3">
    <source>
        <dbReference type="Proteomes" id="UP000199287"/>
    </source>
</evidence>
<organism evidence="2 3">
    <name type="scientific">Tindallia magadiensis</name>
    <dbReference type="NCBI Taxonomy" id="69895"/>
    <lineage>
        <taxon>Bacteria</taxon>
        <taxon>Bacillati</taxon>
        <taxon>Bacillota</taxon>
        <taxon>Clostridia</taxon>
        <taxon>Peptostreptococcales</taxon>
        <taxon>Tindalliaceae</taxon>
        <taxon>Tindallia</taxon>
    </lineage>
</organism>
<dbReference type="OrthoDB" id="87655at2"/>
<keyword evidence="3" id="KW-1185">Reference proteome</keyword>
<dbReference type="Proteomes" id="UP000199287">
    <property type="component" value="Unassembled WGS sequence"/>
</dbReference>
<dbReference type="STRING" id="69895.SAMN05192551_10116"/>